<dbReference type="VEuPathDB" id="FungiDB:AN3332"/>
<dbReference type="KEGG" id="ani:ANIA_03332"/>
<dbReference type="GeneID" id="2874132"/>
<organism evidence="1 2">
    <name type="scientific">Emericella nidulans (strain FGSC A4 / ATCC 38163 / CBS 112.46 / NRRL 194 / M139)</name>
    <name type="common">Aspergillus nidulans</name>
    <dbReference type="NCBI Taxonomy" id="227321"/>
    <lineage>
        <taxon>Eukaryota</taxon>
        <taxon>Fungi</taxon>
        <taxon>Dikarya</taxon>
        <taxon>Ascomycota</taxon>
        <taxon>Pezizomycotina</taxon>
        <taxon>Eurotiomycetes</taxon>
        <taxon>Eurotiomycetidae</taxon>
        <taxon>Eurotiales</taxon>
        <taxon>Aspergillaceae</taxon>
        <taxon>Aspergillus</taxon>
        <taxon>Aspergillus subgen. Nidulantes</taxon>
    </lineage>
</organism>
<dbReference type="AlphaFoldDB" id="Q5B7Z8"/>
<sequence length="100" mass="10943">MSLYVLIRLVKPAHKTPAGTRSSPPIIGLVGGEDDVPLVNCHVILQIMVCQDFWGHRGHRKYQGHCQAYLWVSVGIGAQDIKVGPQLLVKDLLGQGRSTC</sequence>
<gene>
    <name evidence="1" type="ORF">ANIA_03332</name>
</gene>
<evidence type="ECO:0000313" key="1">
    <source>
        <dbReference type="EMBL" id="CBF82927.1"/>
    </source>
</evidence>
<dbReference type="InParanoid" id="Q5B7Z8"/>
<protein>
    <submittedName>
        <fullName evidence="1">Uncharacterized protein</fullName>
    </submittedName>
</protein>
<dbReference type="HOGENOM" id="CLU_2306082_0_0_1"/>
<reference evidence="2" key="2">
    <citation type="journal article" date="2009" name="Fungal Genet. Biol.">
        <title>The 2008 update of the Aspergillus nidulans genome annotation: a community effort.</title>
        <authorList>
            <person name="Wortman J.R."/>
            <person name="Gilsenan J.M."/>
            <person name="Joardar V."/>
            <person name="Deegan J."/>
            <person name="Clutterbuck J."/>
            <person name="Andersen M.R."/>
            <person name="Archer D."/>
            <person name="Bencina M."/>
            <person name="Braus G."/>
            <person name="Coutinho P."/>
            <person name="von Dohren H."/>
            <person name="Doonan J."/>
            <person name="Driessen A.J."/>
            <person name="Durek P."/>
            <person name="Espeso E."/>
            <person name="Fekete E."/>
            <person name="Flipphi M."/>
            <person name="Estrada C.G."/>
            <person name="Geysens S."/>
            <person name="Goldman G."/>
            <person name="de Groot P.W."/>
            <person name="Hansen K."/>
            <person name="Harris S.D."/>
            <person name="Heinekamp T."/>
            <person name="Helmstaedt K."/>
            <person name="Henrissat B."/>
            <person name="Hofmann G."/>
            <person name="Homan T."/>
            <person name="Horio T."/>
            <person name="Horiuchi H."/>
            <person name="James S."/>
            <person name="Jones M."/>
            <person name="Karaffa L."/>
            <person name="Karanyi Z."/>
            <person name="Kato M."/>
            <person name="Keller N."/>
            <person name="Kelly D.E."/>
            <person name="Kiel J.A."/>
            <person name="Kim J.M."/>
            <person name="van der Klei I.J."/>
            <person name="Klis F.M."/>
            <person name="Kovalchuk A."/>
            <person name="Krasevec N."/>
            <person name="Kubicek C.P."/>
            <person name="Liu B."/>
            <person name="Maccabe A."/>
            <person name="Meyer V."/>
            <person name="Mirabito P."/>
            <person name="Miskei M."/>
            <person name="Mos M."/>
            <person name="Mullins J."/>
            <person name="Nelson D.R."/>
            <person name="Nielsen J."/>
            <person name="Oakley B.R."/>
            <person name="Osmani S.A."/>
            <person name="Pakula T."/>
            <person name="Paszewski A."/>
            <person name="Paulsen I."/>
            <person name="Pilsyk S."/>
            <person name="Pocsi I."/>
            <person name="Punt P.J."/>
            <person name="Ram A.F."/>
            <person name="Ren Q."/>
            <person name="Robellet X."/>
            <person name="Robson G."/>
            <person name="Seiboth B."/>
            <person name="van Solingen P."/>
            <person name="Specht T."/>
            <person name="Sun J."/>
            <person name="Taheri-Talesh N."/>
            <person name="Takeshita N."/>
            <person name="Ussery D."/>
            <person name="vanKuyk P.A."/>
            <person name="Visser H."/>
            <person name="van de Vondervoort P.J."/>
            <person name="de Vries R.P."/>
            <person name="Walton J."/>
            <person name="Xiang X."/>
            <person name="Xiong Y."/>
            <person name="Zeng A.P."/>
            <person name="Brandt B.W."/>
            <person name="Cornell M.J."/>
            <person name="van den Hondel C.A."/>
            <person name="Visser J."/>
            <person name="Oliver S.G."/>
            <person name="Turner G."/>
        </authorList>
    </citation>
    <scope>GENOME REANNOTATION</scope>
    <source>
        <strain evidence="2">FGSC A4 / ATCC 38163 / CBS 112.46 / NRRL 194 / M139</strain>
    </source>
</reference>
<keyword evidence="2" id="KW-1185">Reference proteome</keyword>
<dbReference type="Proteomes" id="UP000000560">
    <property type="component" value="Chromosome VI"/>
</dbReference>
<accession>C8VHW0</accession>
<proteinExistence type="predicted"/>
<accession>Q5B7Z8</accession>
<dbReference type="EMBL" id="BN001306">
    <property type="protein sequence ID" value="CBF82927.1"/>
    <property type="molecule type" value="Genomic_DNA"/>
</dbReference>
<dbReference type="RefSeq" id="XP_660936.1">
    <property type="nucleotide sequence ID" value="XM_655844.1"/>
</dbReference>
<reference evidence="2" key="1">
    <citation type="journal article" date="2005" name="Nature">
        <title>Sequencing of Aspergillus nidulans and comparative analysis with A. fumigatus and A. oryzae.</title>
        <authorList>
            <person name="Galagan J.E."/>
            <person name="Calvo S.E."/>
            <person name="Cuomo C."/>
            <person name="Ma L.J."/>
            <person name="Wortman J.R."/>
            <person name="Batzoglou S."/>
            <person name="Lee S.I."/>
            <person name="Basturkmen M."/>
            <person name="Spevak C.C."/>
            <person name="Clutterbuck J."/>
            <person name="Kapitonov V."/>
            <person name="Jurka J."/>
            <person name="Scazzocchio C."/>
            <person name="Farman M."/>
            <person name="Butler J."/>
            <person name="Purcell S."/>
            <person name="Harris S."/>
            <person name="Braus G.H."/>
            <person name="Draht O."/>
            <person name="Busch S."/>
            <person name="D'Enfert C."/>
            <person name="Bouchier C."/>
            <person name="Goldman G.H."/>
            <person name="Bell-Pedersen D."/>
            <person name="Griffiths-Jones S."/>
            <person name="Doonan J.H."/>
            <person name="Yu J."/>
            <person name="Vienken K."/>
            <person name="Pain A."/>
            <person name="Freitag M."/>
            <person name="Selker E.U."/>
            <person name="Archer D.B."/>
            <person name="Penalva M.A."/>
            <person name="Oakley B.R."/>
            <person name="Momany M."/>
            <person name="Tanaka T."/>
            <person name="Kumagai T."/>
            <person name="Asai K."/>
            <person name="Machida M."/>
            <person name="Nierman W.C."/>
            <person name="Denning D.W."/>
            <person name="Caddick M."/>
            <person name="Hynes M."/>
            <person name="Paoletti M."/>
            <person name="Fischer R."/>
            <person name="Miller B."/>
            <person name="Dyer P."/>
            <person name="Sachs M.S."/>
            <person name="Osmani S.A."/>
            <person name="Birren B.W."/>
        </authorList>
    </citation>
    <scope>NUCLEOTIDE SEQUENCE [LARGE SCALE GENOMIC DNA]</scope>
    <source>
        <strain evidence="2">FGSC A4 / ATCC 38163 / CBS 112.46 / NRRL 194 / M139</strain>
    </source>
</reference>
<name>Q5B7Z8_EMENI</name>
<evidence type="ECO:0000313" key="2">
    <source>
        <dbReference type="Proteomes" id="UP000000560"/>
    </source>
</evidence>